<reference evidence="1 2" key="1">
    <citation type="submission" date="2015-04" db="EMBL/GenBank/DDBJ databases">
        <title>Comparative genomics of rhizobia nodulating Arachis hypogaea in China.</title>
        <authorList>
            <person name="Li Y."/>
        </authorList>
    </citation>
    <scope>NUCLEOTIDE SEQUENCE [LARGE SCALE GENOMIC DNA]</scope>
    <source>
        <strain evidence="1 2">CCBAU 51787</strain>
    </source>
</reference>
<accession>A0A4Q0SUB4</accession>
<organism evidence="1 2">
    <name type="scientific">Bradyrhizobium zhanjiangense</name>
    <dbReference type="NCBI Taxonomy" id="1325107"/>
    <lineage>
        <taxon>Bacteria</taxon>
        <taxon>Pseudomonadati</taxon>
        <taxon>Pseudomonadota</taxon>
        <taxon>Alphaproteobacteria</taxon>
        <taxon>Hyphomicrobiales</taxon>
        <taxon>Nitrobacteraceae</taxon>
        <taxon>Bradyrhizobium</taxon>
    </lineage>
</organism>
<comment type="caution">
    <text evidence="1">The sequence shown here is derived from an EMBL/GenBank/DDBJ whole genome shotgun (WGS) entry which is preliminary data.</text>
</comment>
<proteinExistence type="predicted"/>
<protein>
    <submittedName>
        <fullName evidence="1">Uncharacterized protein</fullName>
    </submittedName>
</protein>
<sequence length="64" mass="6992">MLWRVLLDLRDHAGGVGRARNAPRAEQLTRNVILGSFRLDAVNGPLSDGSDLLMRTGKLKPPQA</sequence>
<name>A0A4Q0SUB4_9BRAD</name>
<dbReference type="EMBL" id="LBJM01000014">
    <property type="protein sequence ID" value="RXH41616.1"/>
    <property type="molecule type" value="Genomic_DNA"/>
</dbReference>
<dbReference type="Proteomes" id="UP000290565">
    <property type="component" value="Unassembled WGS sequence"/>
</dbReference>
<evidence type="ECO:0000313" key="2">
    <source>
        <dbReference type="Proteomes" id="UP000290565"/>
    </source>
</evidence>
<evidence type="ECO:0000313" key="1">
    <source>
        <dbReference type="EMBL" id="RXH41616.1"/>
    </source>
</evidence>
<gene>
    <name evidence="1" type="ORF">XH94_06360</name>
</gene>
<dbReference type="AlphaFoldDB" id="A0A4Q0SUB4"/>